<dbReference type="GO" id="GO:0005524">
    <property type="term" value="F:ATP binding"/>
    <property type="evidence" value="ECO:0007669"/>
    <property type="project" value="InterPro"/>
</dbReference>
<organism evidence="3 4">
    <name type="scientific">Cellulomonas uda</name>
    <dbReference type="NCBI Taxonomy" id="1714"/>
    <lineage>
        <taxon>Bacteria</taxon>
        <taxon>Bacillati</taxon>
        <taxon>Actinomycetota</taxon>
        <taxon>Actinomycetes</taxon>
        <taxon>Micrococcales</taxon>
        <taxon>Cellulomonadaceae</taxon>
        <taxon>Cellulomonas</taxon>
    </lineage>
</organism>
<feature type="domain" description="Phosphoribulokinase/uridine kinase" evidence="2">
    <location>
        <begin position="22"/>
        <end position="154"/>
    </location>
</feature>
<comment type="caution">
    <text evidence="3">The sequence shown here is derived from an EMBL/GenBank/DDBJ whole genome shotgun (WGS) entry which is preliminary data.</text>
</comment>
<evidence type="ECO:0000259" key="2">
    <source>
        <dbReference type="Pfam" id="PF00485"/>
    </source>
</evidence>
<proteinExistence type="predicted"/>
<dbReference type="InterPro" id="IPR006083">
    <property type="entry name" value="PRK/URK"/>
</dbReference>
<gene>
    <name evidence="3" type="ORF">CUD01_00130</name>
</gene>
<accession>A0A4Y3K4Z8</accession>
<evidence type="ECO:0000256" key="1">
    <source>
        <dbReference type="SAM" id="MobiDB-lite"/>
    </source>
</evidence>
<feature type="region of interest" description="Disordered" evidence="1">
    <location>
        <begin position="202"/>
        <end position="221"/>
    </location>
</feature>
<dbReference type="Gene3D" id="3.40.50.300">
    <property type="entry name" value="P-loop containing nucleotide triphosphate hydrolases"/>
    <property type="match status" value="1"/>
</dbReference>
<keyword evidence="4" id="KW-1185">Reference proteome</keyword>
<evidence type="ECO:0000313" key="3">
    <source>
        <dbReference type="EMBL" id="GEA79569.1"/>
    </source>
</evidence>
<dbReference type="Pfam" id="PF00485">
    <property type="entry name" value="PRK"/>
    <property type="match status" value="1"/>
</dbReference>
<dbReference type="PANTHER" id="PTHR10285">
    <property type="entry name" value="URIDINE KINASE"/>
    <property type="match status" value="1"/>
</dbReference>
<dbReference type="GO" id="GO:0016301">
    <property type="term" value="F:kinase activity"/>
    <property type="evidence" value="ECO:0007669"/>
    <property type="project" value="InterPro"/>
</dbReference>
<name>A0A4Y3K4Z8_CELUD</name>
<protein>
    <recommendedName>
        <fullName evidence="2">Phosphoribulokinase/uridine kinase domain-containing protein</fullName>
    </recommendedName>
</protein>
<evidence type="ECO:0000313" key="4">
    <source>
        <dbReference type="Proteomes" id="UP000315842"/>
    </source>
</evidence>
<dbReference type="SUPFAM" id="SSF52540">
    <property type="entry name" value="P-loop containing nucleoside triphosphate hydrolases"/>
    <property type="match status" value="1"/>
</dbReference>
<dbReference type="EMBL" id="BJLP01000001">
    <property type="protein sequence ID" value="GEA79569.1"/>
    <property type="molecule type" value="Genomic_DNA"/>
</dbReference>
<feature type="compositionally biased region" description="Pro residues" evidence="1">
    <location>
        <begin position="210"/>
        <end position="221"/>
    </location>
</feature>
<reference evidence="3 4" key="1">
    <citation type="submission" date="2019-06" db="EMBL/GenBank/DDBJ databases">
        <title>Whole genome shotgun sequence of Cellulomonas uda NBRC 3747.</title>
        <authorList>
            <person name="Hosoyama A."/>
            <person name="Uohara A."/>
            <person name="Ohji S."/>
            <person name="Ichikawa N."/>
        </authorList>
    </citation>
    <scope>NUCLEOTIDE SEQUENCE [LARGE SCALE GENOMIC DNA]</scope>
    <source>
        <strain evidence="3 4">NBRC 3747</strain>
    </source>
</reference>
<dbReference type="AlphaFoldDB" id="A0A4Y3K4Z8"/>
<dbReference type="InterPro" id="IPR027417">
    <property type="entry name" value="P-loop_NTPase"/>
</dbReference>
<dbReference type="Proteomes" id="UP000315842">
    <property type="component" value="Unassembled WGS sequence"/>
</dbReference>
<sequence>MRHVVGVVRRIGERGGGRPVRVGVDGVDGAGKTWFADALADALRAADVPVVRVSVDGFHHPARERYRRGRTSPEGFFLDSYDYAALRREVLVPLGPGGGRRYRTAVFDHRSDERVDTPQRVAPDDAVLVVDGIFLHRDELADQWDLSLFLDVPFAETFRRMAVRDGCPPDPQDARNRRYVEGQRLYLSTCAPAQRATLVVDNTDPTAPALRPPLPDARPGR</sequence>